<evidence type="ECO:0000256" key="1">
    <source>
        <dbReference type="SAM" id="Phobius"/>
    </source>
</evidence>
<organism evidence="2 3">
    <name type="scientific">Mycolicibacterium rufum</name>
    <dbReference type="NCBI Taxonomy" id="318424"/>
    <lineage>
        <taxon>Bacteria</taxon>
        <taxon>Bacillati</taxon>
        <taxon>Actinomycetota</taxon>
        <taxon>Actinomycetes</taxon>
        <taxon>Mycobacteriales</taxon>
        <taxon>Mycobacteriaceae</taxon>
        <taxon>Mycolicibacterium</taxon>
    </lineage>
</organism>
<evidence type="ECO:0000313" key="3">
    <source>
        <dbReference type="Proteomes" id="UP001055159"/>
    </source>
</evidence>
<feature type="transmembrane region" description="Helical" evidence="1">
    <location>
        <begin position="59"/>
        <end position="82"/>
    </location>
</feature>
<keyword evidence="3" id="KW-1185">Reference proteome</keyword>
<dbReference type="Proteomes" id="UP001055159">
    <property type="component" value="Chromosome"/>
</dbReference>
<accession>A0ABY3UBC1</accession>
<reference evidence="2" key="1">
    <citation type="submission" date="2022-08" db="EMBL/GenBank/DDBJ databases">
        <title>Whole genome sequencing of non-tuberculosis mycobacteria type-strains.</title>
        <authorList>
            <person name="Igarashi Y."/>
            <person name="Osugi A."/>
            <person name="Mitarai S."/>
        </authorList>
    </citation>
    <scope>NUCLEOTIDE SEQUENCE</scope>
    <source>
        <strain evidence="2">JCM 16372</strain>
    </source>
</reference>
<gene>
    <name evidence="2" type="ORF">MJO55_27725</name>
</gene>
<keyword evidence="1" id="KW-0812">Transmembrane</keyword>
<evidence type="ECO:0000313" key="2">
    <source>
        <dbReference type="EMBL" id="ULP36896.1"/>
    </source>
</evidence>
<evidence type="ECO:0008006" key="4">
    <source>
        <dbReference type="Google" id="ProtNLM"/>
    </source>
</evidence>
<protein>
    <recommendedName>
        <fullName evidence="4">DUF732 domain-containing protein</fullName>
    </recommendedName>
</protein>
<keyword evidence="1" id="KW-0472">Membrane</keyword>
<keyword evidence="1" id="KW-1133">Transmembrane helix</keyword>
<sequence length="185" mass="19014">MDDGPDPARAQAEHDAVRRALRRFAADDTSAPDVPAHVTARVGAALRNAPPPRAARRRAILAGGVCVGAAVILGVGGILPLARGPSASTPDAPFPLPDTQLRAILDVPADLGPLASPQRLAACLTGLGYEPTQEVLGARPLRRAGHTDVLLLFPSESAQVRAVIVEGTCTAAAPGVLADRTVARR</sequence>
<proteinExistence type="predicted"/>
<dbReference type="EMBL" id="CP092427">
    <property type="protein sequence ID" value="ULP36896.1"/>
    <property type="molecule type" value="Genomic_DNA"/>
</dbReference>
<dbReference type="RefSeq" id="WP_043403697.1">
    <property type="nucleotide sequence ID" value="NZ_CP092427.2"/>
</dbReference>
<name>A0ABY3UBC1_9MYCO</name>